<keyword evidence="1" id="KW-1185">Reference proteome</keyword>
<dbReference type="Proteomes" id="UP000050640">
    <property type="component" value="Unplaced"/>
</dbReference>
<evidence type="ECO:0000313" key="2">
    <source>
        <dbReference type="WBParaSite" id="EEL_0000265501-mRNA-1"/>
    </source>
</evidence>
<evidence type="ECO:0000313" key="1">
    <source>
        <dbReference type="Proteomes" id="UP000050640"/>
    </source>
</evidence>
<name>A0A0R3RME5_9BILA</name>
<accession>A0A0R3RME5</accession>
<dbReference type="STRING" id="1147741.A0A0R3RME5"/>
<reference evidence="2" key="1">
    <citation type="submission" date="2017-02" db="UniProtKB">
        <authorList>
            <consortium name="WormBaseParasite"/>
        </authorList>
    </citation>
    <scope>IDENTIFICATION</scope>
</reference>
<proteinExistence type="predicted"/>
<organism evidence="1 2">
    <name type="scientific">Elaeophora elaphi</name>
    <dbReference type="NCBI Taxonomy" id="1147741"/>
    <lineage>
        <taxon>Eukaryota</taxon>
        <taxon>Metazoa</taxon>
        <taxon>Ecdysozoa</taxon>
        <taxon>Nematoda</taxon>
        <taxon>Chromadorea</taxon>
        <taxon>Rhabditida</taxon>
        <taxon>Spirurina</taxon>
        <taxon>Spiruromorpha</taxon>
        <taxon>Filarioidea</taxon>
        <taxon>Onchocercidae</taxon>
        <taxon>Elaeophora</taxon>
    </lineage>
</organism>
<dbReference type="WBParaSite" id="EEL_0000265501-mRNA-1">
    <property type="protein sequence ID" value="EEL_0000265501-mRNA-1"/>
    <property type="gene ID" value="EEL_0000265501"/>
</dbReference>
<dbReference type="AlphaFoldDB" id="A0A0R3RME5"/>
<protein>
    <submittedName>
        <fullName evidence="2">Ovule protein</fullName>
    </submittedName>
</protein>
<sequence length="82" mass="9380">MELNTNKFLAFPTSLQSFPLWSIASVWYKVERVKAAAYVLYKSVQRRNDSIKDDCGNVSLLQSITIDFLGSFYGQKLNSLPR</sequence>